<keyword evidence="5" id="KW-1185">Reference proteome</keyword>
<dbReference type="EMBL" id="JACHBU010000001">
    <property type="protein sequence ID" value="MBB6507288.1"/>
    <property type="molecule type" value="Genomic_DNA"/>
</dbReference>
<dbReference type="PIRSF" id="PIRSF009467">
    <property type="entry name" value="Ureas_acces_UreF"/>
    <property type="match status" value="1"/>
</dbReference>
<name>A0A7X0MSC2_9HYPH</name>
<evidence type="ECO:0000256" key="1">
    <source>
        <dbReference type="ARBA" id="ARBA00022988"/>
    </source>
</evidence>
<dbReference type="GO" id="GO:0016151">
    <property type="term" value="F:nickel cation binding"/>
    <property type="evidence" value="ECO:0007669"/>
    <property type="project" value="UniProtKB-UniRule"/>
</dbReference>
<dbReference type="RefSeq" id="WP_184653768.1">
    <property type="nucleotide sequence ID" value="NZ_JACHBU010000001.1"/>
</dbReference>
<dbReference type="InterPro" id="IPR002639">
    <property type="entry name" value="UreF"/>
</dbReference>
<comment type="caution">
    <text evidence="4">The sequence shown here is derived from an EMBL/GenBank/DDBJ whole genome shotgun (WGS) entry which is preliminary data.</text>
</comment>
<dbReference type="Pfam" id="PF01730">
    <property type="entry name" value="UreF"/>
    <property type="match status" value="1"/>
</dbReference>
<keyword evidence="1 3" id="KW-0996">Nickel insertion</keyword>
<dbReference type="PANTHER" id="PTHR33620">
    <property type="entry name" value="UREASE ACCESSORY PROTEIN F"/>
    <property type="match status" value="1"/>
</dbReference>
<comment type="similarity">
    <text evidence="3">Belongs to the UreF family.</text>
</comment>
<evidence type="ECO:0000256" key="2">
    <source>
        <dbReference type="ARBA" id="ARBA00023186"/>
    </source>
</evidence>
<reference evidence="4 5" key="1">
    <citation type="submission" date="2020-08" db="EMBL/GenBank/DDBJ databases">
        <title>The Agave Microbiome: Exploring the role of microbial communities in plant adaptations to desert environments.</title>
        <authorList>
            <person name="Partida-Martinez L.P."/>
        </authorList>
    </citation>
    <scope>NUCLEOTIDE SEQUENCE [LARGE SCALE GENOMIC DNA]</scope>
    <source>
        <strain evidence="4 5">AS3.12</strain>
    </source>
</reference>
<dbReference type="AlphaFoldDB" id="A0A7X0MSC2"/>
<dbReference type="Proteomes" id="UP000585437">
    <property type="component" value="Unassembled WGS sequence"/>
</dbReference>
<comment type="function">
    <text evidence="3">Required for maturation of urease via the functional incorporation of the urease nickel metallocenter.</text>
</comment>
<sequence>MTQDPALQGQVGQGLDTQALLRLMAWLSPAFPIGGFAWSGGLERAVADRLVTSAPDLTSWLETILRHGSLWNDAVLFSSAFEAFDQRDALKDLSELGLALAGSAERHAETLSLGQAFVTAAIAWPHPVLQILPKQVPFPVAVGAISAAHGVPKTSAIAAYLHAAVSQSVSAGIRLGVCGQAHGVGILAGRESLVREVAEKAQGATLDDLGGAAVQAEIASLRHETQHSRLFRS</sequence>
<proteinExistence type="inferred from homology"/>
<gene>
    <name evidence="3" type="primary">ureF</name>
    <name evidence="4" type="ORF">F4695_000607</name>
</gene>
<accession>A0A7X0MSC2</accession>
<comment type="subcellular location">
    <subcellularLocation>
        <location evidence="3">Cytoplasm</location>
    </subcellularLocation>
</comment>
<dbReference type="GO" id="GO:0005737">
    <property type="term" value="C:cytoplasm"/>
    <property type="evidence" value="ECO:0007669"/>
    <property type="project" value="UniProtKB-SubCell"/>
</dbReference>
<comment type="subunit">
    <text evidence="3">UreD, UreF and UreG form a complex that acts as a GTP-hydrolysis-dependent molecular chaperone, activating the urease apoprotein by helping to assemble the nickel containing metallocenter of UreC. The UreE protein probably delivers the nickel.</text>
</comment>
<protein>
    <recommendedName>
        <fullName evidence="3">Urease accessory protein UreF</fullName>
    </recommendedName>
</protein>
<organism evidence="4 5">
    <name type="scientific">Rhizobium soli</name>
    <dbReference type="NCBI Taxonomy" id="424798"/>
    <lineage>
        <taxon>Bacteria</taxon>
        <taxon>Pseudomonadati</taxon>
        <taxon>Pseudomonadota</taxon>
        <taxon>Alphaproteobacteria</taxon>
        <taxon>Hyphomicrobiales</taxon>
        <taxon>Rhizobiaceae</taxon>
        <taxon>Rhizobium/Agrobacterium group</taxon>
        <taxon>Rhizobium</taxon>
    </lineage>
</organism>
<evidence type="ECO:0000313" key="4">
    <source>
        <dbReference type="EMBL" id="MBB6507288.1"/>
    </source>
</evidence>
<dbReference type="PANTHER" id="PTHR33620:SF1">
    <property type="entry name" value="UREASE ACCESSORY PROTEIN F"/>
    <property type="match status" value="1"/>
</dbReference>
<evidence type="ECO:0000313" key="5">
    <source>
        <dbReference type="Proteomes" id="UP000585437"/>
    </source>
</evidence>
<dbReference type="InterPro" id="IPR038277">
    <property type="entry name" value="UreF_sf"/>
</dbReference>
<keyword evidence="3" id="KW-0963">Cytoplasm</keyword>
<keyword evidence="2 3" id="KW-0143">Chaperone</keyword>
<dbReference type="Gene3D" id="1.10.4190.10">
    <property type="entry name" value="Urease accessory protein UreF"/>
    <property type="match status" value="1"/>
</dbReference>
<evidence type="ECO:0000256" key="3">
    <source>
        <dbReference type="HAMAP-Rule" id="MF_01385"/>
    </source>
</evidence>
<dbReference type="HAMAP" id="MF_01385">
    <property type="entry name" value="UreF"/>
    <property type="match status" value="1"/>
</dbReference>